<protein>
    <recommendedName>
        <fullName evidence="3">Retrotransposon Copia-like N-terminal domain-containing protein</fullName>
    </recommendedName>
</protein>
<dbReference type="Proteomes" id="UP000596661">
    <property type="component" value="Chromosome 6"/>
</dbReference>
<organism evidence="1 2">
    <name type="scientific">Cannabis sativa</name>
    <name type="common">Hemp</name>
    <name type="synonym">Marijuana</name>
    <dbReference type="NCBI Taxonomy" id="3483"/>
    <lineage>
        <taxon>Eukaryota</taxon>
        <taxon>Viridiplantae</taxon>
        <taxon>Streptophyta</taxon>
        <taxon>Embryophyta</taxon>
        <taxon>Tracheophyta</taxon>
        <taxon>Spermatophyta</taxon>
        <taxon>Magnoliopsida</taxon>
        <taxon>eudicotyledons</taxon>
        <taxon>Gunneridae</taxon>
        <taxon>Pentapetalae</taxon>
        <taxon>rosids</taxon>
        <taxon>fabids</taxon>
        <taxon>Rosales</taxon>
        <taxon>Cannabaceae</taxon>
        <taxon>Cannabis</taxon>
    </lineage>
</organism>
<dbReference type="EMBL" id="UZAU01000553">
    <property type="status" value="NOT_ANNOTATED_CDS"/>
    <property type="molecule type" value="Genomic_DNA"/>
</dbReference>
<accession>A0A803Q0I2</accession>
<evidence type="ECO:0000313" key="2">
    <source>
        <dbReference type="Proteomes" id="UP000596661"/>
    </source>
</evidence>
<keyword evidence="2" id="KW-1185">Reference proteome</keyword>
<evidence type="ECO:0008006" key="3">
    <source>
        <dbReference type="Google" id="ProtNLM"/>
    </source>
</evidence>
<dbReference type="EnsemblPlants" id="evm.model.06.91">
    <property type="protein sequence ID" value="cds.evm.model.06.91"/>
    <property type="gene ID" value="evm.TU.06.91"/>
</dbReference>
<evidence type="ECO:0000313" key="1">
    <source>
        <dbReference type="EnsemblPlants" id="cds.evm.model.06.91"/>
    </source>
</evidence>
<sequence length="68" mass="7495">MATQASSSTFYATSSSNVGEPTFHVLTAFQLTMSIVISVKLDISNYVLWRSQVVPIIRGYNLGDYIFG</sequence>
<proteinExistence type="predicted"/>
<name>A0A803Q0I2_CANSA</name>
<reference evidence="1" key="2">
    <citation type="submission" date="2021-03" db="UniProtKB">
        <authorList>
            <consortium name="EnsemblPlants"/>
        </authorList>
    </citation>
    <scope>IDENTIFICATION</scope>
</reference>
<dbReference type="AlphaFoldDB" id="A0A803Q0I2"/>
<dbReference type="Gramene" id="evm.model.06.91">
    <property type="protein sequence ID" value="cds.evm.model.06.91"/>
    <property type="gene ID" value="evm.TU.06.91"/>
</dbReference>
<reference evidence="1" key="1">
    <citation type="submission" date="2018-11" db="EMBL/GenBank/DDBJ databases">
        <authorList>
            <person name="Grassa J C."/>
        </authorList>
    </citation>
    <scope>NUCLEOTIDE SEQUENCE [LARGE SCALE GENOMIC DNA]</scope>
</reference>